<keyword evidence="1" id="KW-0678">Repressor</keyword>
<dbReference type="CDD" id="cd01392">
    <property type="entry name" value="HTH_LacI"/>
    <property type="match status" value="1"/>
</dbReference>
<dbReference type="EMBL" id="FNOJ01000004">
    <property type="protein sequence ID" value="SDW33469.1"/>
    <property type="molecule type" value="Genomic_DNA"/>
</dbReference>
<name>A0A1H2SQY8_9BACL</name>
<dbReference type="STRING" id="89784.SAMN04489725_104170"/>
<dbReference type="SUPFAM" id="SSF53822">
    <property type="entry name" value="Periplasmic binding protein-like I"/>
    <property type="match status" value="1"/>
</dbReference>
<sequence>MPTMADVARKADVSIMTVSRVINNTGYVKAATRQRVLQAMQEVGYEPKSAAGPLVQTSTLVLVVPDITNPFFTFIARGMEDVARKHGFRMLLANTDESLEKEREYMQMCLDYRIAGVLIVPVGDPSVANLRLLEQHHIPFVLIDRDVEGIDTDLVKGDMRPTSTQLVEHLIELGHRRIAAVVGPLHNAASRERLDGYKDALTRHGIPIRDDMIFQASMTRDMDVSFVEALFSAAKPPTAMFVSNMFQYAHIVRALHHLGIRVPDDVSIVSFGNTDDLASVDSILTAAVQPTYNFGSLGAQLLLERIDGVRKMSTRIVLNSEIVFRASTAPPRP</sequence>
<reference evidence="7" key="2">
    <citation type="submission" date="2016-10" db="EMBL/GenBank/DDBJ databases">
        <authorList>
            <person name="de Groot N.N."/>
        </authorList>
    </citation>
    <scope>NUCLEOTIDE SEQUENCE [LARGE SCALE GENOMIC DNA]</scope>
    <source>
        <strain evidence="7">DSM 12489</strain>
    </source>
</reference>
<keyword evidence="2" id="KW-0805">Transcription regulation</keyword>
<evidence type="ECO:0000313" key="7">
    <source>
        <dbReference type="EMBL" id="SDW33469.1"/>
    </source>
</evidence>
<dbReference type="InterPro" id="IPR010982">
    <property type="entry name" value="Lambda_DNA-bd_dom_sf"/>
</dbReference>
<evidence type="ECO:0000256" key="3">
    <source>
        <dbReference type="ARBA" id="ARBA00023125"/>
    </source>
</evidence>
<dbReference type="RefSeq" id="WP_074692403.1">
    <property type="nucleotide sequence ID" value="NZ_BSRA01000001.1"/>
</dbReference>
<gene>
    <name evidence="6" type="ORF">Heshes_01680</name>
    <name evidence="7" type="ORF">SAMN04489725_104170</name>
</gene>
<dbReference type="PROSITE" id="PS00356">
    <property type="entry name" value="HTH_LACI_1"/>
    <property type="match status" value="1"/>
</dbReference>
<reference evidence="8" key="1">
    <citation type="submission" date="2016-10" db="EMBL/GenBank/DDBJ databases">
        <authorList>
            <person name="Varghese N."/>
        </authorList>
    </citation>
    <scope>NUCLEOTIDE SEQUENCE [LARGE SCALE GENOMIC DNA]</scope>
    <source>
        <strain evidence="8">DSM 12489</strain>
    </source>
</reference>
<protein>
    <submittedName>
        <fullName evidence="7">LacI family transcriptional regulator</fullName>
    </submittedName>
</protein>
<accession>A0A1H2SQY8</accession>
<dbReference type="AlphaFoldDB" id="A0A1H2SQY8"/>
<dbReference type="PANTHER" id="PTHR30146">
    <property type="entry name" value="LACI-RELATED TRANSCRIPTIONAL REPRESSOR"/>
    <property type="match status" value="1"/>
</dbReference>
<dbReference type="Proteomes" id="UP001157137">
    <property type="component" value="Unassembled WGS sequence"/>
</dbReference>
<keyword evidence="4" id="KW-0804">Transcription</keyword>
<evidence type="ECO:0000256" key="1">
    <source>
        <dbReference type="ARBA" id="ARBA00022491"/>
    </source>
</evidence>
<dbReference type="InterPro" id="IPR028082">
    <property type="entry name" value="Peripla_BP_I"/>
</dbReference>
<keyword evidence="3" id="KW-0238">DNA-binding</keyword>
<organism evidence="7 8">
    <name type="scientific">Alicyclobacillus hesperidum</name>
    <dbReference type="NCBI Taxonomy" id="89784"/>
    <lineage>
        <taxon>Bacteria</taxon>
        <taxon>Bacillati</taxon>
        <taxon>Bacillota</taxon>
        <taxon>Bacilli</taxon>
        <taxon>Bacillales</taxon>
        <taxon>Alicyclobacillaceae</taxon>
        <taxon>Alicyclobacillus</taxon>
    </lineage>
</organism>
<feature type="domain" description="HTH lacI-type" evidence="5">
    <location>
        <begin position="2"/>
        <end position="56"/>
    </location>
</feature>
<dbReference type="Proteomes" id="UP000182589">
    <property type="component" value="Unassembled WGS sequence"/>
</dbReference>
<dbReference type="PANTHER" id="PTHR30146:SF148">
    <property type="entry name" value="HTH-TYPE TRANSCRIPTIONAL REPRESSOR PURR-RELATED"/>
    <property type="match status" value="1"/>
</dbReference>
<dbReference type="SUPFAM" id="SSF47413">
    <property type="entry name" value="lambda repressor-like DNA-binding domains"/>
    <property type="match status" value="1"/>
</dbReference>
<evidence type="ECO:0000313" key="6">
    <source>
        <dbReference type="EMBL" id="GLV12484.1"/>
    </source>
</evidence>
<proteinExistence type="predicted"/>
<dbReference type="GO" id="GO:0000976">
    <property type="term" value="F:transcription cis-regulatory region binding"/>
    <property type="evidence" value="ECO:0007669"/>
    <property type="project" value="TreeGrafter"/>
</dbReference>
<dbReference type="PROSITE" id="PS50932">
    <property type="entry name" value="HTH_LACI_2"/>
    <property type="match status" value="1"/>
</dbReference>
<dbReference type="Pfam" id="PF00356">
    <property type="entry name" value="LacI"/>
    <property type="match status" value="1"/>
</dbReference>
<dbReference type="InterPro" id="IPR046335">
    <property type="entry name" value="LacI/GalR-like_sensor"/>
</dbReference>
<reference evidence="6" key="3">
    <citation type="submission" date="2023-02" db="EMBL/GenBank/DDBJ databases">
        <title>Proposal of a novel subspecies: Alicyclobacillus hesperidum subspecies aegle.</title>
        <authorList>
            <person name="Goto K."/>
            <person name="Fujii T."/>
            <person name="Yasui K."/>
            <person name="Mochida K."/>
            <person name="Kato-Tanaka Y."/>
            <person name="Morohoshi S."/>
            <person name="An S.Y."/>
            <person name="Kasai H."/>
            <person name="Yokota A."/>
        </authorList>
    </citation>
    <scope>NUCLEOTIDE SEQUENCE</scope>
    <source>
        <strain evidence="6">DSM 12766</strain>
    </source>
</reference>
<keyword evidence="8" id="KW-1185">Reference proteome</keyword>
<dbReference type="InterPro" id="IPR000843">
    <property type="entry name" value="HTH_LacI"/>
</dbReference>
<evidence type="ECO:0000256" key="4">
    <source>
        <dbReference type="ARBA" id="ARBA00023163"/>
    </source>
</evidence>
<evidence type="ECO:0000259" key="5">
    <source>
        <dbReference type="PROSITE" id="PS50932"/>
    </source>
</evidence>
<dbReference type="Pfam" id="PF13377">
    <property type="entry name" value="Peripla_BP_3"/>
    <property type="match status" value="1"/>
</dbReference>
<dbReference type="GO" id="GO:0003700">
    <property type="term" value="F:DNA-binding transcription factor activity"/>
    <property type="evidence" value="ECO:0007669"/>
    <property type="project" value="TreeGrafter"/>
</dbReference>
<dbReference type="SMART" id="SM00354">
    <property type="entry name" value="HTH_LACI"/>
    <property type="match status" value="1"/>
</dbReference>
<dbReference type="Gene3D" id="3.40.50.2300">
    <property type="match status" value="2"/>
</dbReference>
<dbReference type="Gene3D" id="1.10.260.40">
    <property type="entry name" value="lambda repressor-like DNA-binding domains"/>
    <property type="match status" value="1"/>
</dbReference>
<dbReference type="EMBL" id="BSRA01000001">
    <property type="protein sequence ID" value="GLV12484.1"/>
    <property type="molecule type" value="Genomic_DNA"/>
</dbReference>
<evidence type="ECO:0000313" key="8">
    <source>
        <dbReference type="Proteomes" id="UP000182589"/>
    </source>
</evidence>
<evidence type="ECO:0000256" key="2">
    <source>
        <dbReference type="ARBA" id="ARBA00023015"/>
    </source>
</evidence>